<dbReference type="InterPro" id="IPR051152">
    <property type="entry name" value="C.elegans_Orphan_NR"/>
</dbReference>
<dbReference type="GeneID" id="178708"/>
<protein>
    <submittedName>
        <fullName evidence="5">NR LBD domain-containing protein</fullName>
    </submittedName>
</protein>
<dbReference type="InterPro" id="IPR035500">
    <property type="entry name" value="NHR-like_dom_sf"/>
</dbReference>
<dbReference type="InterPro" id="IPR000536">
    <property type="entry name" value="Nucl_hrmn_rcpt_lig-bd"/>
</dbReference>
<dbReference type="Bgee" id="WBGene00003705">
    <property type="expression patterns" value="Expressed in adult organism and 2 other cell types or tissues"/>
</dbReference>
<evidence type="ECO:0000256" key="1">
    <source>
        <dbReference type="ARBA" id="ARBA00023015"/>
    </source>
</evidence>
<dbReference type="SMR" id="B7E2K2"/>
<sequence>MDASKFQYDRDAISAIKHPKIFPSVSYYVGRPEFLMFSDSNVTSQKTFIDVQNLVFEVSRYLDHGCETPIYAENQLKKLTLGFKLMQFDYQNVKFFDKIGKAEFIDIIEYYFLTVAKWIAHFDEFRKLDQSLQIKLLQAIWHVWSKIHKCASTAFYRKSNPNAKPTQKILRNVCMDRMHVHKLDTSWMSDYPTEHVTRFMLTHHVYDFKIVESLLKLDPTDVELTFMFAQLCFEYAGKRFQGEILKITDHFQQVLSNDLHHYYITDQRRERYFQRLTDLMKVNNLIQRSIWETRPHRELGRVFEISKLEFSHPEMFDDSGFC</sequence>
<gene>
    <name evidence="5 7" type="primary">nhr-115</name>
    <name evidence="5" type="ORF">CELE_T27B7.4</name>
    <name evidence="7" type="ORF">T27B7.4</name>
</gene>
<dbReference type="SMART" id="SM00430">
    <property type="entry name" value="HOLI"/>
    <property type="match status" value="1"/>
</dbReference>
<dbReference type="Proteomes" id="UP000001940">
    <property type="component" value="Chromosome V"/>
</dbReference>
<dbReference type="RefSeq" id="NP_001370855.1">
    <property type="nucleotide sequence ID" value="NM_001383285.2"/>
</dbReference>
<evidence type="ECO:0000256" key="3">
    <source>
        <dbReference type="ARBA" id="ARBA00023170"/>
    </source>
</evidence>
<dbReference type="OrthoDB" id="5816380at2759"/>
<keyword evidence="1" id="KW-0805">Transcription regulation</keyword>
<feature type="domain" description="NR LBD" evidence="4">
    <location>
        <begin position="61"/>
        <end position="319"/>
    </location>
</feature>
<dbReference type="AlphaFoldDB" id="B7E2K2"/>
<dbReference type="PANTHER" id="PTHR45680:SF34">
    <property type="entry name" value="NR LBD DOMAIN-CONTAINING PROTEIN-RELATED"/>
    <property type="match status" value="1"/>
</dbReference>
<evidence type="ECO:0000313" key="7">
    <source>
        <dbReference type="WormBase" id="T27B7.4b"/>
    </source>
</evidence>
<evidence type="ECO:0000313" key="6">
    <source>
        <dbReference type="Proteomes" id="UP000001940"/>
    </source>
</evidence>
<evidence type="ECO:0000313" key="5">
    <source>
        <dbReference type="EMBL" id="CCD74249.1"/>
    </source>
</evidence>
<keyword evidence="6" id="KW-1185">Reference proteome</keyword>
<dbReference type="PeptideAtlas" id="B7E2K2"/>
<dbReference type="AGR" id="WB:WBGene00003705"/>
<reference evidence="5 6" key="1">
    <citation type="journal article" date="1998" name="Science">
        <title>Genome sequence of the nematode C. elegans: a platform for investigating biology.</title>
        <authorList>
            <consortium name="The C. elegans sequencing consortium"/>
            <person name="Sulson J.E."/>
            <person name="Waterston R."/>
        </authorList>
    </citation>
    <scope>NUCLEOTIDE SEQUENCE [LARGE SCALE GENOMIC DNA]</scope>
    <source>
        <strain evidence="5 6">Bristol N2</strain>
    </source>
</reference>
<dbReference type="Gene3D" id="1.10.565.10">
    <property type="entry name" value="Retinoid X Receptor"/>
    <property type="match status" value="1"/>
</dbReference>
<organism evidence="5 6">
    <name type="scientific">Caenorhabditis elegans</name>
    <dbReference type="NCBI Taxonomy" id="6239"/>
    <lineage>
        <taxon>Eukaryota</taxon>
        <taxon>Metazoa</taxon>
        <taxon>Ecdysozoa</taxon>
        <taxon>Nematoda</taxon>
        <taxon>Chromadorea</taxon>
        <taxon>Rhabditida</taxon>
        <taxon>Rhabditina</taxon>
        <taxon>Rhabditomorpha</taxon>
        <taxon>Rhabditoidea</taxon>
        <taxon>Rhabditidae</taxon>
        <taxon>Peloderinae</taxon>
        <taxon>Caenorhabditis</taxon>
    </lineage>
</organism>
<dbReference type="PROSITE" id="PS51843">
    <property type="entry name" value="NR_LBD"/>
    <property type="match status" value="1"/>
</dbReference>
<dbReference type="Pfam" id="PF00104">
    <property type="entry name" value="Hormone_recep"/>
    <property type="match status" value="1"/>
</dbReference>
<name>B7E2K2_CAEEL</name>
<keyword evidence="3" id="KW-0675">Receptor</keyword>
<evidence type="ECO:0000259" key="4">
    <source>
        <dbReference type="PROSITE" id="PS51843"/>
    </source>
</evidence>
<proteinExistence type="predicted"/>
<dbReference type="SUPFAM" id="SSF48508">
    <property type="entry name" value="Nuclear receptor ligand-binding domain"/>
    <property type="match status" value="1"/>
</dbReference>
<dbReference type="CTD" id="178708"/>
<dbReference type="EMBL" id="BX284605">
    <property type="protein sequence ID" value="CCD74249.1"/>
    <property type="molecule type" value="Genomic_DNA"/>
</dbReference>
<dbReference type="HOGENOM" id="CLU_007368_7_1_1"/>
<dbReference type="WormBase" id="T27B7.4b">
    <property type="protein sequence ID" value="CE43382"/>
    <property type="gene ID" value="WBGene00003705"/>
    <property type="gene designation" value="nhr-115"/>
</dbReference>
<evidence type="ECO:0000256" key="2">
    <source>
        <dbReference type="ARBA" id="ARBA00023163"/>
    </source>
</evidence>
<keyword evidence="2" id="KW-0804">Transcription</keyword>
<accession>B7E2K2</accession>
<dbReference type="ExpressionAtlas" id="B7E2K2">
    <property type="expression patterns" value="baseline and differential"/>
</dbReference>
<dbReference type="PANTHER" id="PTHR45680">
    <property type="entry name" value="NUCLEAR HORMONE RECEPTOR FAMILY"/>
    <property type="match status" value="1"/>
</dbReference>